<dbReference type="OrthoDB" id="9805974at2"/>
<dbReference type="InterPro" id="IPR051393">
    <property type="entry name" value="ABC_transporter_permease"/>
</dbReference>
<reference evidence="11" key="1">
    <citation type="submission" date="2019-10" db="EMBL/GenBank/DDBJ databases">
        <title>Streptomyces sp. nov., a novel actinobacterium isolated from alkaline environment.</title>
        <authorList>
            <person name="Golinska P."/>
        </authorList>
    </citation>
    <scope>NUCLEOTIDE SEQUENCE [LARGE SCALE GENOMIC DNA]</scope>
    <source>
        <strain evidence="11">DSM 42118</strain>
    </source>
</reference>
<dbReference type="GO" id="GO:0005886">
    <property type="term" value="C:plasma membrane"/>
    <property type="evidence" value="ECO:0007669"/>
    <property type="project" value="UniProtKB-SubCell"/>
</dbReference>
<evidence type="ECO:0000256" key="8">
    <source>
        <dbReference type="SAM" id="MobiDB-lite"/>
    </source>
</evidence>
<evidence type="ECO:0000256" key="6">
    <source>
        <dbReference type="ARBA" id="ARBA00023136"/>
    </source>
</evidence>
<dbReference type="AlphaFoldDB" id="A0A7W3Y0X7"/>
<comment type="subcellular location">
    <subcellularLocation>
        <location evidence="1 7">Cell membrane</location>
        <topology evidence="1 7">Multi-pass membrane protein</topology>
    </subcellularLocation>
</comment>
<evidence type="ECO:0000256" key="1">
    <source>
        <dbReference type="ARBA" id="ARBA00004651"/>
    </source>
</evidence>
<feature type="transmembrane region" description="Helical" evidence="7">
    <location>
        <begin position="106"/>
        <end position="126"/>
    </location>
</feature>
<evidence type="ECO:0000256" key="4">
    <source>
        <dbReference type="ARBA" id="ARBA00022692"/>
    </source>
</evidence>
<evidence type="ECO:0000313" key="10">
    <source>
        <dbReference type="EMBL" id="MBB0243928.1"/>
    </source>
</evidence>
<keyword evidence="2 7" id="KW-0813">Transport</keyword>
<gene>
    <name evidence="10" type="ORF">FNQ90_07365</name>
</gene>
<evidence type="ECO:0000256" key="3">
    <source>
        <dbReference type="ARBA" id="ARBA00022475"/>
    </source>
</evidence>
<feature type="transmembrane region" description="Helical" evidence="7">
    <location>
        <begin position="189"/>
        <end position="211"/>
    </location>
</feature>
<feature type="region of interest" description="Disordered" evidence="8">
    <location>
        <begin position="1"/>
        <end position="35"/>
    </location>
</feature>
<comment type="caution">
    <text evidence="10">The sequence shown here is derived from an EMBL/GenBank/DDBJ whole genome shotgun (WGS) entry which is preliminary data.</text>
</comment>
<dbReference type="Gene3D" id="1.10.3720.10">
    <property type="entry name" value="MetI-like"/>
    <property type="match status" value="1"/>
</dbReference>
<dbReference type="SUPFAM" id="SSF161098">
    <property type="entry name" value="MetI-like"/>
    <property type="match status" value="1"/>
</dbReference>
<dbReference type="EMBL" id="VKHT01000145">
    <property type="protein sequence ID" value="MBB0243928.1"/>
    <property type="molecule type" value="Genomic_DNA"/>
</dbReference>
<dbReference type="Proteomes" id="UP000538929">
    <property type="component" value="Unassembled WGS sequence"/>
</dbReference>
<evidence type="ECO:0000256" key="5">
    <source>
        <dbReference type="ARBA" id="ARBA00022989"/>
    </source>
</evidence>
<dbReference type="Pfam" id="PF00528">
    <property type="entry name" value="BPD_transp_1"/>
    <property type="match status" value="1"/>
</dbReference>
<feature type="transmembrane region" description="Helical" evidence="7">
    <location>
        <begin position="294"/>
        <end position="316"/>
    </location>
</feature>
<keyword evidence="5 7" id="KW-1133">Transmembrane helix</keyword>
<feature type="transmembrane region" description="Helical" evidence="7">
    <location>
        <begin position="138"/>
        <end position="159"/>
    </location>
</feature>
<keyword evidence="6 7" id="KW-0472">Membrane</keyword>
<keyword evidence="3" id="KW-1003">Cell membrane</keyword>
<keyword evidence="4 7" id="KW-0812">Transmembrane</keyword>
<organism evidence="10 11">
    <name type="scientific">Streptomyces alkaliphilus</name>
    <dbReference type="NCBI Taxonomy" id="1472722"/>
    <lineage>
        <taxon>Bacteria</taxon>
        <taxon>Bacillati</taxon>
        <taxon>Actinomycetota</taxon>
        <taxon>Actinomycetes</taxon>
        <taxon>Kitasatosporales</taxon>
        <taxon>Streptomycetaceae</taxon>
        <taxon>Streptomyces</taxon>
    </lineage>
</organism>
<dbReference type="InterPro" id="IPR000515">
    <property type="entry name" value="MetI-like"/>
</dbReference>
<comment type="similarity">
    <text evidence="7">Belongs to the binding-protein-dependent transport system permease family.</text>
</comment>
<feature type="transmembrane region" description="Helical" evidence="7">
    <location>
        <begin position="246"/>
        <end position="268"/>
    </location>
</feature>
<protein>
    <submittedName>
        <fullName evidence="10">ABC transporter permease subunit</fullName>
    </submittedName>
</protein>
<keyword evidence="11" id="KW-1185">Reference proteome</keyword>
<evidence type="ECO:0000313" key="11">
    <source>
        <dbReference type="Proteomes" id="UP000538929"/>
    </source>
</evidence>
<accession>A0A7W3Y0X7</accession>
<evidence type="ECO:0000259" key="9">
    <source>
        <dbReference type="PROSITE" id="PS50928"/>
    </source>
</evidence>
<dbReference type="PANTHER" id="PTHR30193">
    <property type="entry name" value="ABC TRANSPORTER PERMEASE PROTEIN"/>
    <property type="match status" value="1"/>
</dbReference>
<name>A0A7W3Y0X7_9ACTN</name>
<dbReference type="GO" id="GO:0055085">
    <property type="term" value="P:transmembrane transport"/>
    <property type="evidence" value="ECO:0007669"/>
    <property type="project" value="InterPro"/>
</dbReference>
<evidence type="ECO:0000256" key="2">
    <source>
        <dbReference type="ARBA" id="ARBA00022448"/>
    </source>
</evidence>
<dbReference type="PANTHER" id="PTHR30193:SF41">
    <property type="entry name" value="DIACETYLCHITOBIOSE UPTAKE SYSTEM PERMEASE PROTEIN NGCF"/>
    <property type="match status" value="1"/>
</dbReference>
<proteinExistence type="inferred from homology"/>
<sequence>MTSPVLTTDEPNATNRRGGKPPRAPAHAMPTDRRRRDKRLTVAVFLSPALLLYGLLVLTPVALAMWFSLYSWNGMGGLPTDFVGLDNFRRMLSDPIFLGDLRRGGILILLALTVQLPLAMGLALLLNQRMRGRAIYRLLFFAPYVLSEVITAVLFTSILSPDSGLLNHVLGSIGLESLQRAWLADPDTVLMSLFVVITWKFFGFYTILYLAGRQSIPHELNEAASLDGASPWQQFRHITLPLMGPTIRISVFLSVIGTIQLFDLVWVMTRGGPVRSSETLAVTMFDFGFQRYQFGYASAFSVAMFVISMVFALLYVRFVMRRDTQGALTTMGGAK</sequence>
<dbReference type="CDD" id="cd06261">
    <property type="entry name" value="TM_PBP2"/>
    <property type="match status" value="1"/>
</dbReference>
<evidence type="ECO:0000256" key="7">
    <source>
        <dbReference type="RuleBase" id="RU363032"/>
    </source>
</evidence>
<feature type="transmembrane region" description="Helical" evidence="7">
    <location>
        <begin position="42"/>
        <end position="69"/>
    </location>
</feature>
<dbReference type="PROSITE" id="PS50928">
    <property type="entry name" value="ABC_TM1"/>
    <property type="match status" value="1"/>
</dbReference>
<feature type="compositionally biased region" description="Polar residues" evidence="8">
    <location>
        <begin position="1"/>
        <end position="15"/>
    </location>
</feature>
<dbReference type="RefSeq" id="WP_143619348.1">
    <property type="nucleotide sequence ID" value="NZ_VJYJ02000169.1"/>
</dbReference>
<feature type="domain" description="ABC transmembrane type-1" evidence="9">
    <location>
        <begin position="101"/>
        <end position="315"/>
    </location>
</feature>
<dbReference type="InterPro" id="IPR035906">
    <property type="entry name" value="MetI-like_sf"/>
</dbReference>